<protein>
    <recommendedName>
        <fullName evidence="6">Competence protein CoiA</fullName>
    </recommendedName>
</protein>
<dbReference type="InterPro" id="IPR057253">
    <property type="entry name" value="CoiA-like_N"/>
</dbReference>
<dbReference type="InterPro" id="IPR021176">
    <property type="entry name" value="Competence-induced_CoiA"/>
</dbReference>
<keyword evidence="5" id="KW-1185">Reference proteome</keyword>
<dbReference type="EMBL" id="JAGSOT010000117">
    <property type="protein sequence ID" value="MBR7798327.1"/>
    <property type="molecule type" value="Genomic_DNA"/>
</dbReference>
<evidence type="ECO:0000313" key="4">
    <source>
        <dbReference type="EMBL" id="MBR7798327.1"/>
    </source>
</evidence>
<dbReference type="RefSeq" id="WP_051388294.1">
    <property type="nucleotide sequence ID" value="NZ_BAAACY010000153.1"/>
</dbReference>
<dbReference type="InterPro" id="IPR010330">
    <property type="entry name" value="CoiA_nuc"/>
</dbReference>
<evidence type="ECO:0000259" key="2">
    <source>
        <dbReference type="Pfam" id="PF25164"/>
    </source>
</evidence>
<accession>A0A941DZQ1</accession>
<organism evidence="4 5">
    <name type="scientific">Virgibacillus salarius</name>
    <dbReference type="NCBI Taxonomy" id="447199"/>
    <lineage>
        <taxon>Bacteria</taxon>
        <taxon>Bacillati</taxon>
        <taxon>Bacillota</taxon>
        <taxon>Bacilli</taxon>
        <taxon>Bacillales</taxon>
        <taxon>Bacillaceae</taxon>
        <taxon>Virgibacillus</taxon>
    </lineage>
</organism>
<evidence type="ECO:0008006" key="6">
    <source>
        <dbReference type="Google" id="ProtNLM"/>
    </source>
</evidence>
<dbReference type="Pfam" id="PF25164">
    <property type="entry name" value="CoiA_N"/>
    <property type="match status" value="1"/>
</dbReference>
<evidence type="ECO:0000313" key="5">
    <source>
        <dbReference type="Proteomes" id="UP000675284"/>
    </source>
</evidence>
<feature type="domain" description="Competence protein CoiA C-terminal" evidence="3">
    <location>
        <begin position="234"/>
        <end position="362"/>
    </location>
</feature>
<evidence type="ECO:0000259" key="1">
    <source>
        <dbReference type="Pfam" id="PF06054"/>
    </source>
</evidence>
<dbReference type="AlphaFoldDB" id="A0A941DZQ1"/>
<name>A0A941DZQ1_9BACI</name>
<proteinExistence type="predicted"/>
<dbReference type="Pfam" id="PF06054">
    <property type="entry name" value="CoiA_nuc"/>
    <property type="match status" value="1"/>
</dbReference>
<feature type="domain" description="Competence protein CoiA nuclease-like" evidence="1">
    <location>
        <begin position="66"/>
        <end position="222"/>
    </location>
</feature>
<reference evidence="4" key="1">
    <citation type="submission" date="2021-04" db="EMBL/GenBank/DDBJ databases">
        <title>Isolation and polyphasic classification of algal microorganism.</title>
        <authorList>
            <person name="Wang S."/>
        </authorList>
    </citation>
    <scope>NUCLEOTIDE SEQUENCE</scope>
    <source>
        <strain evidence="4">720a</strain>
    </source>
</reference>
<gene>
    <name evidence="4" type="ORF">KCX74_20240</name>
</gene>
<sequence>MLQAIAQTGEIVLLSIKTRHEIEQLRKQTFYCPICKQQVIMKAGAEVIPHFAHYSSSHCRIREDGEGAYHESGKLILYQWLKAQKLNVTLEPFLNEIQQRPDILLTVNTKKIALEYQCATIPISIITARNKGYQAAGITPIWILGAKHFKRETASKFRLSPFTSSFIHQFPTSQSLKVFFFCPITRYFITAQNIYFTTSFKALGKFVITKLKHLIFTDIFKEISFPKQELYPLWLKEKMLFRTKSRVRTTKQEFLWLKWLYIKQHHVETLPSLIYLPISSQIRMNKPLWLWQSKIILDHIAPLSVGTKMDVRFIGRLLNKQTRSISQTPLLLKTKNPLIEYMSLLEQLKIVKQNAPFIYTKRIPVFVPSTLERALEEDQLIINQLQKQNKSMIHK</sequence>
<dbReference type="InterPro" id="IPR057252">
    <property type="entry name" value="CoiA_C"/>
</dbReference>
<feature type="domain" description="Competence protein CoiA-like N-terminal" evidence="2">
    <location>
        <begin position="17"/>
        <end position="61"/>
    </location>
</feature>
<evidence type="ECO:0000259" key="3">
    <source>
        <dbReference type="Pfam" id="PF25166"/>
    </source>
</evidence>
<dbReference type="PIRSF" id="PIRSF007487">
    <property type="entry name" value="Competence-induced_CoiA_bac"/>
    <property type="match status" value="1"/>
</dbReference>
<dbReference type="Proteomes" id="UP000675284">
    <property type="component" value="Unassembled WGS sequence"/>
</dbReference>
<dbReference type="Pfam" id="PF25166">
    <property type="entry name" value="CoiA_C"/>
    <property type="match status" value="1"/>
</dbReference>
<comment type="caution">
    <text evidence="4">The sequence shown here is derived from an EMBL/GenBank/DDBJ whole genome shotgun (WGS) entry which is preliminary data.</text>
</comment>